<proteinExistence type="predicted"/>
<feature type="transmembrane region" description="Helical" evidence="2">
    <location>
        <begin position="156"/>
        <end position="175"/>
    </location>
</feature>
<keyword evidence="2" id="KW-1133">Transmembrane helix</keyword>
<sequence length="762" mass="85172">MNLEYIESSKNKRFVIWLQRRLSGMLVRDTRLWRFVIGAMWVFSGAAVAIATLGMPTGFGTGFDVVTVISMNTIAMLLASFCIAAVLAIVGLAVPRFTVGSLIYTGVVAYFFFVFSELGVIGSVIFSAVYILFGAGMGFLIGLLAPLRFRISRRRLRWTFVLTGIVALIVVYAVSGFPRLLPAMSGSDNDRADRADSADGKDVHSLSSNLPDPSEPGIYHYESFTYGSGEDRHRSEFGERADELSDPVDASAYIHEWPWLRSKFWGFDETRLPLDGRVWMPEGNGPFPLVLMVHGNHLMEKFSDEGYGYLGELLASSGMIAISVDENFLNYSAWSGIPDQDMKMRAWILLKHIQQIQKFSHEADSLFYNRVDFRQIALLGHSRGGQAAAMAADRSLWFQKDGSLPESDSYSIQAVIALAPTDTLVDGKSTQLMDISYLTLQGAKDADLVNFYGDRQYGRTTFSESTEAFKASLYIEDANHSQFNTEWGESDNALPAGLFIRPAELLEPDEQRQVAKVYVAAFLETVMHGSEQYDLLFRDYREGLDFLPSTRYFNQYASGSFRRIADFKGSDRTILSPGVTAESTDLTDWRHMEALDRQGKGKGNNGVALEWKDEGSYTIHLSPSSIGSVEEETILMFSLANMEKDLEDEEGFEELEESSELSIDIEVEDRSGIAVRLPLSQFMETEPQVATQFTWLPGMESVISEGKFKDAEEPVFQTYELPLDEFVTANSEFSPSEWSAITFYFNAGPGKIMLDNLGLMQE</sequence>
<dbReference type="EMBL" id="JASKHM010000003">
    <property type="protein sequence ID" value="MEQ4482146.1"/>
    <property type="molecule type" value="Genomic_DNA"/>
</dbReference>
<evidence type="ECO:0000256" key="2">
    <source>
        <dbReference type="SAM" id="Phobius"/>
    </source>
</evidence>
<name>A0ABV1KQ96_9BACL</name>
<dbReference type="SUPFAM" id="SSF53474">
    <property type="entry name" value="alpha/beta-Hydrolases"/>
    <property type="match status" value="1"/>
</dbReference>
<feature type="compositionally biased region" description="Basic and acidic residues" evidence="1">
    <location>
        <begin position="188"/>
        <end position="204"/>
    </location>
</feature>
<reference evidence="3 4" key="1">
    <citation type="journal article" date="2023" name="Genome Announc.">
        <title>Pan-Genome Analyses of the Genus Cohnella and Proposal of the Novel Species Cohnella silvisoli sp. nov., Isolated from Forest Soil.</title>
        <authorList>
            <person name="Wang C."/>
            <person name="Mao L."/>
            <person name="Bao G."/>
            <person name="Zhu H."/>
        </authorList>
    </citation>
    <scope>NUCLEOTIDE SEQUENCE [LARGE SCALE GENOMIC DNA]</scope>
    <source>
        <strain evidence="3 4">NL03-T5-1</strain>
    </source>
</reference>
<dbReference type="GO" id="GO:0016787">
    <property type="term" value="F:hydrolase activity"/>
    <property type="evidence" value="ECO:0007669"/>
    <property type="project" value="UniProtKB-KW"/>
</dbReference>
<keyword evidence="2" id="KW-0472">Membrane</keyword>
<dbReference type="Proteomes" id="UP001493487">
    <property type="component" value="Unassembled WGS sequence"/>
</dbReference>
<evidence type="ECO:0000313" key="4">
    <source>
        <dbReference type="Proteomes" id="UP001493487"/>
    </source>
</evidence>
<feature type="region of interest" description="Disordered" evidence="1">
    <location>
        <begin position="187"/>
        <end position="217"/>
    </location>
</feature>
<dbReference type="RefSeq" id="WP_232185188.1">
    <property type="nucleotide sequence ID" value="NZ_JAIOAP010000004.1"/>
</dbReference>
<dbReference type="Gene3D" id="3.40.50.1820">
    <property type="entry name" value="alpha/beta hydrolase"/>
    <property type="match status" value="1"/>
</dbReference>
<keyword evidence="2" id="KW-0812">Transmembrane</keyword>
<evidence type="ECO:0000313" key="3">
    <source>
        <dbReference type="EMBL" id="MEQ4482146.1"/>
    </source>
</evidence>
<organism evidence="3 4">
    <name type="scientific">Cohnella silvisoli</name>
    <dbReference type="NCBI Taxonomy" id="2873699"/>
    <lineage>
        <taxon>Bacteria</taxon>
        <taxon>Bacillati</taxon>
        <taxon>Bacillota</taxon>
        <taxon>Bacilli</taxon>
        <taxon>Bacillales</taxon>
        <taxon>Paenibacillaceae</taxon>
        <taxon>Cohnella</taxon>
    </lineage>
</organism>
<dbReference type="InterPro" id="IPR029058">
    <property type="entry name" value="AB_hydrolase_fold"/>
</dbReference>
<protein>
    <submittedName>
        <fullName evidence="3">Alpha/beta hydrolase</fullName>
    </submittedName>
</protein>
<keyword evidence="3" id="KW-0378">Hydrolase</keyword>
<feature type="transmembrane region" description="Helical" evidence="2">
    <location>
        <begin position="121"/>
        <end position="144"/>
    </location>
</feature>
<gene>
    <name evidence="3" type="ORF">QJS35_07025</name>
</gene>
<feature type="transmembrane region" description="Helical" evidence="2">
    <location>
        <begin position="65"/>
        <end position="90"/>
    </location>
</feature>
<feature type="transmembrane region" description="Helical" evidence="2">
    <location>
        <begin position="97"/>
        <end position="115"/>
    </location>
</feature>
<accession>A0ABV1KQ96</accession>
<dbReference type="PANTHER" id="PTHR33428:SF2">
    <property type="entry name" value="CHLOROPHYLLASE-2"/>
    <property type="match status" value="1"/>
</dbReference>
<dbReference type="PANTHER" id="PTHR33428">
    <property type="entry name" value="CHLOROPHYLLASE-2, CHLOROPLASTIC"/>
    <property type="match status" value="1"/>
</dbReference>
<keyword evidence="4" id="KW-1185">Reference proteome</keyword>
<feature type="transmembrane region" description="Helical" evidence="2">
    <location>
        <begin position="32"/>
        <end position="53"/>
    </location>
</feature>
<evidence type="ECO:0000256" key="1">
    <source>
        <dbReference type="SAM" id="MobiDB-lite"/>
    </source>
</evidence>
<comment type="caution">
    <text evidence="3">The sequence shown here is derived from an EMBL/GenBank/DDBJ whole genome shotgun (WGS) entry which is preliminary data.</text>
</comment>